<evidence type="ECO:0000256" key="1">
    <source>
        <dbReference type="SAM" id="MobiDB-lite"/>
    </source>
</evidence>
<evidence type="ECO:0000313" key="2">
    <source>
        <dbReference type="EMBL" id="DAE05288.1"/>
    </source>
</evidence>
<accession>A0A8S5PF46</accession>
<organism evidence="2">
    <name type="scientific">Siphoviridae sp. ctWKa2</name>
    <dbReference type="NCBI Taxonomy" id="2825537"/>
    <lineage>
        <taxon>Viruses</taxon>
        <taxon>Duplodnaviria</taxon>
        <taxon>Heunggongvirae</taxon>
        <taxon>Uroviricota</taxon>
        <taxon>Caudoviricetes</taxon>
    </lineage>
</organism>
<protein>
    <submittedName>
        <fullName evidence="2">Uncharacterized protein</fullName>
    </submittedName>
</protein>
<proteinExistence type="predicted"/>
<feature type="region of interest" description="Disordered" evidence="1">
    <location>
        <begin position="91"/>
        <end position="111"/>
    </location>
</feature>
<sequence>MRWGIKSRSQIVRNEASQYKAMKSLVKRLKKDGMVTKRQAKGYRLQFKAMRKHMLATKDRAVLSEMYDMASKSRGRAMTFNTNKAGRLSLVSNAKDSRAEQLRKKASQYMN</sequence>
<name>A0A8S5PF46_9CAUD</name>
<dbReference type="EMBL" id="BK015407">
    <property type="protein sequence ID" value="DAE05288.1"/>
    <property type="molecule type" value="Genomic_DNA"/>
</dbReference>
<reference evidence="2" key="1">
    <citation type="journal article" date="2021" name="Proc. Natl. Acad. Sci. U.S.A.">
        <title>A Catalog of Tens of Thousands of Viruses from Human Metagenomes Reveals Hidden Associations with Chronic Diseases.</title>
        <authorList>
            <person name="Tisza M.J."/>
            <person name="Buck C.B."/>
        </authorList>
    </citation>
    <scope>NUCLEOTIDE SEQUENCE</scope>
    <source>
        <strain evidence="2">CtWKa2</strain>
    </source>
</reference>